<gene>
    <name evidence="3" type="ORF">GPA27_03125</name>
</gene>
<evidence type="ECO:0000256" key="1">
    <source>
        <dbReference type="ARBA" id="ARBA00006484"/>
    </source>
</evidence>
<dbReference type="PANTHER" id="PTHR42760:SF122">
    <property type="entry name" value="NAD(P)-BINDING PROTEIN"/>
    <property type="match status" value="1"/>
</dbReference>
<dbReference type="Proteomes" id="UP000634522">
    <property type="component" value="Unassembled WGS sequence"/>
</dbReference>
<dbReference type="PANTHER" id="PTHR42760">
    <property type="entry name" value="SHORT-CHAIN DEHYDROGENASES/REDUCTASES FAMILY MEMBER"/>
    <property type="match status" value="1"/>
</dbReference>
<dbReference type="RefSeq" id="WP_169137751.1">
    <property type="nucleotide sequence ID" value="NZ_WTVS01000004.1"/>
</dbReference>
<dbReference type="InterPro" id="IPR002347">
    <property type="entry name" value="SDR_fam"/>
</dbReference>
<evidence type="ECO:0000313" key="3">
    <source>
        <dbReference type="EMBL" id="NMF96388.1"/>
    </source>
</evidence>
<dbReference type="Pfam" id="PF13561">
    <property type="entry name" value="adh_short_C2"/>
    <property type="match status" value="1"/>
</dbReference>
<keyword evidence="4" id="KW-1185">Reference proteome</keyword>
<evidence type="ECO:0000313" key="4">
    <source>
        <dbReference type="Proteomes" id="UP000634522"/>
    </source>
</evidence>
<dbReference type="GO" id="GO:0047936">
    <property type="term" value="F:glucose 1-dehydrogenase [NAD(P)+] activity"/>
    <property type="evidence" value="ECO:0007669"/>
    <property type="project" value="UniProtKB-EC"/>
</dbReference>
<dbReference type="CDD" id="cd05233">
    <property type="entry name" value="SDR_c"/>
    <property type="match status" value="1"/>
</dbReference>
<dbReference type="PROSITE" id="PS00061">
    <property type="entry name" value="ADH_SHORT"/>
    <property type="match status" value="1"/>
</dbReference>
<organism evidence="3 4">
    <name type="scientific">Aromatoleum toluolicum</name>
    <dbReference type="NCBI Taxonomy" id="90060"/>
    <lineage>
        <taxon>Bacteria</taxon>
        <taxon>Pseudomonadati</taxon>
        <taxon>Pseudomonadota</taxon>
        <taxon>Betaproteobacteria</taxon>
        <taxon>Rhodocyclales</taxon>
        <taxon>Rhodocyclaceae</taxon>
        <taxon>Aromatoleum</taxon>
    </lineage>
</organism>
<dbReference type="PRINTS" id="PR00080">
    <property type="entry name" value="SDRFAMILY"/>
</dbReference>
<dbReference type="Gene3D" id="3.40.50.720">
    <property type="entry name" value="NAD(P)-binding Rossmann-like Domain"/>
    <property type="match status" value="1"/>
</dbReference>
<comment type="similarity">
    <text evidence="1">Belongs to the short-chain dehydrogenases/reductases (SDR) family.</text>
</comment>
<reference evidence="3 4" key="1">
    <citation type="submission" date="2019-12" db="EMBL/GenBank/DDBJ databases">
        <title>Comparative genomics gives insights into the taxonomy of the Azoarcus-Aromatoleum group and reveals separate origins of nif in the plant-associated Azoarcus and non-plant-associated Aromatoleum sub-groups.</title>
        <authorList>
            <person name="Lafos M."/>
            <person name="Maluk M."/>
            <person name="Batista M."/>
            <person name="Junghare M."/>
            <person name="Carmona M."/>
            <person name="Faoro H."/>
            <person name="Cruz L.M."/>
            <person name="Battistoni F."/>
            <person name="De Souza E."/>
            <person name="Pedrosa F."/>
            <person name="Chen W.-M."/>
            <person name="Poole P.S."/>
            <person name="Dixon R.A."/>
            <person name="James E.K."/>
        </authorList>
    </citation>
    <scope>NUCLEOTIDE SEQUENCE [LARGE SCALE GENOMIC DNA]</scope>
    <source>
        <strain evidence="3 4">T</strain>
    </source>
</reference>
<dbReference type="InterPro" id="IPR057326">
    <property type="entry name" value="KR_dom"/>
</dbReference>
<sequence length="243" mass="25043">MQLDDLKDKVVVVTGGNSGMGRAMAVGFAAQGARVVVGDRAVEPEPFNNAAIVYHQCDVSKPQDVQELVGVATSRFGRLDVLVNNAGINGPLMPLAELPDEAIDAVLGVNLKGTLYGLKYGLQAMVGQGAGVIINIASVQGLRPIYAGASIYSASKAAVVSLTRSAAHEYGQYGIRVIGVAPGPIDTPMLRAADATMSIVNSVPLHRIGTPQELANAVLWLASDAASYVSGCVLTVDGAFLAA</sequence>
<dbReference type="SMART" id="SM00822">
    <property type="entry name" value="PKS_KR"/>
    <property type="match status" value="1"/>
</dbReference>
<name>A0ABX1NAS9_9RHOO</name>
<dbReference type="InterPro" id="IPR020904">
    <property type="entry name" value="Sc_DH/Rdtase_CS"/>
</dbReference>
<dbReference type="EC" id="1.1.1.47" evidence="3"/>
<dbReference type="NCBIfam" id="NF005559">
    <property type="entry name" value="PRK07231.1"/>
    <property type="match status" value="1"/>
</dbReference>
<proteinExistence type="inferred from homology"/>
<comment type="caution">
    <text evidence="3">The sequence shown here is derived from an EMBL/GenBank/DDBJ whole genome shotgun (WGS) entry which is preliminary data.</text>
</comment>
<dbReference type="InterPro" id="IPR036291">
    <property type="entry name" value="NAD(P)-bd_dom_sf"/>
</dbReference>
<dbReference type="SUPFAM" id="SSF51735">
    <property type="entry name" value="NAD(P)-binding Rossmann-fold domains"/>
    <property type="match status" value="1"/>
</dbReference>
<accession>A0ABX1NAS9</accession>
<evidence type="ECO:0000259" key="2">
    <source>
        <dbReference type="SMART" id="SM00822"/>
    </source>
</evidence>
<feature type="domain" description="Ketoreductase" evidence="2">
    <location>
        <begin position="9"/>
        <end position="188"/>
    </location>
</feature>
<dbReference type="PRINTS" id="PR00081">
    <property type="entry name" value="GDHRDH"/>
</dbReference>
<keyword evidence="3" id="KW-0560">Oxidoreductase</keyword>
<protein>
    <submittedName>
        <fullName evidence="3">Glucose 1-dehydrogenase</fullName>
        <ecNumber evidence="3">1.1.1.47</ecNumber>
    </submittedName>
</protein>
<dbReference type="EMBL" id="WTVS01000004">
    <property type="protein sequence ID" value="NMF96388.1"/>
    <property type="molecule type" value="Genomic_DNA"/>
</dbReference>